<accession>A0ACC0IF02</accession>
<reference evidence="1 2" key="1">
    <citation type="journal article" date="2022" name="Plant J.">
        <title>Chromosome-level genome of Camellia lanceoleosa provides a valuable resource for understanding genome evolution and self-incompatibility.</title>
        <authorList>
            <person name="Gong W."/>
            <person name="Xiao S."/>
            <person name="Wang L."/>
            <person name="Liao Z."/>
            <person name="Chang Y."/>
            <person name="Mo W."/>
            <person name="Hu G."/>
            <person name="Li W."/>
            <person name="Zhao G."/>
            <person name="Zhu H."/>
            <person name="Hu X."/>
            <person name="Ji K."/>
            <person name="Xiang X."/>
            <person name="Song Q."/>
            <person name="Yuan D."/>
            <person name="Jin S."/>
            <person name="Zhang L."/>
        </authorList>
    </citation>
    <scope>NUCLEOTIDE SEQUENCE [LARGE SCALE GENOMIC DNA]</scope>
    <source>
        <strain evidence="1">SQ_2022a</strain>
    </source>
</reference>
<protein>
    <submittedName>
        <fullName evidence="1">Uncharacterized protein</fullName>
    </submittedName>
</protein>
<organism evidence="1 2">
    <name type="scientific">Camellia lanceoleosa</name>
    <dbReference type="NCBI Taxonomy" id="1840588"/>
    <lineage>
        <taxon>Eukaryota</taxon>
        <taxon>Viridiplantae</taxon>
        <taxon>Streptophyta</taxon>
        <taxon>Embryophyta</taxon>
        <taxon>Tracheophyta</taxon>
        <taxon>Spermatophyta</taxon>
        <taxon>Magnoliopsida</taxon>
        <taxon>eudicotyledons</taxon>
        <taxon>Gunneridae</taxon>
        <taxon>Pentapetalae</taxon>
        <taxon>asterids</taxon>
        <taxon>Ericales</taxon>
        <taxon>Theaceae</taxon>
        <taxon>Camellia</taxon>
    </lineage>
</organism>
<evidence type="ECO:0000313" key="2">
    <source>
        <dbReference type="Proteomes" id="UP001060215"/>
    </source>
</evidence>
<proteinExistence type="predicted"/>
<keyword evidence="2" id="KW-1185">Reference proteome</keyword>
<sequence length="232" mass="26004">MDNFDSFYDRQEIINTVAWICWHIWKARNDQIFNHVPVNPKLVIDKAVREALEFEATQFLLVSSSTTRRQTGDVNRAWAPPTQGSLKVNCDVMVNSVSKGGVVAVLMRNAQGKLIDRLVREVAITSVFQGEALVLRLACVMCDALNLNWVEIEGDNQRAIKLCVFEDVPPWECATIYADLRALAHRCELTFSWCPWSANSTAHWTAQARLGGSLPANWVACPLPCLVTCLTL</sequence>
<name>A0ACC0IF02_9ERIC</name>
<dbReference type="Proteomes" id="UP001060215">
    <property type="component" value="Chromosome 6"/>
</dbReference>
<comment type="caution">
    <text evidence="1">The sequence shown here is derived from an EMBL/GenBank/DDBJ whole genome shotgun (WGS) entry which is preliminary data.</text>
</comment>
<gene>
    <name evidence="1" type="ORF">LOK49_LG03G02684</name>
</gene>
<dbReference type="EMBL" id="CM045763">
    <property type="protein sequence ID" value="KAI8023873.1"/>
    <property type="molecule type" value="Genomic_DNA"/>
</dbReference>
<evidence type="ECO:0000313" key="1">
    <source>
        <dbReference type="EMBL" id="KAI8023873.1"/>
    </source>
</evidence>